<proteinExistence type="predicted"/>
<dbReference type="InterPro" id="IPR050776">
    <property type="entry name" value="Ank_Repeat/CDKN_Inhibitor"/>
</dbReference>
<dbReference type="InterPro" id="IPR036770">
    <property type="entry name" value="Ankyrin_rpt-contain_sf"/>
</dbReference>
<dbReference type="SUPFAM" id="SSF48403">
    <property type="entry name" value="Ankyrin repeat"/>
    <property type="match status" value="1"/>
</dbReference>
<gene>
    <name evidence="4" type="ORF">CHS0354_019521</name>
</gene>
<dbReference type="Proteomes" id="UP001195483">
    <property type="component" value="Unassembled WGS sequence"/>
</dbReference>
<accession>A0AAE0VWL9</accession>
<keyword evidence="2 3" id="KW-0040">ANK repeat</keyword>
<dbReference type="AlphaFoldDB" id="A0AAE0VWL9"/>
<keyword evidence="1" id="KW-0677">Repeat</keyword>
<feature type="repeat" description="ANK" evidence="3">
    <location>
        <begin position="98"/>
        <end position="122"/>
    </location>
</feature>
<keyword evidence="5" id="KW-1185">Reference proteome</keyword>
<dbReference type="PANTHER" id="PTHR24201">
    <property type="entry name" value="ANK_REP_REGION DOMAIN-CONTAINING PROTEIN"/>
    <property type="match status" value="1"/>
</dbReference>
<evidence type="ECO:0000256" key="1">
    <source>
        <dbReference type="ARBA" id="ARBA00022737"/>
    </source>
</evidence>
<evidence type="ECO:0000256" key="2">
    <source>
        <dbReference type="ARBA" id="ARBA00023043"/>
    </source>
</evidence>
<dbReference type="EMBL" id="JAEAOA010001196">
    <property type="protein sequence ID" value="KAK3591750.1"/>
    <property type="molecule type" value="Genomic_DNA"/>
</dbReference>
<dbReference type="Gene3D" id="1.25.40.20">
    <property type="entry name" value="Ankyrin repeat-containing domain"/>
    <property type="match status" value="1"/>
</dbReference>
<protein>
    <submittedName>
        <fullName evidence="4">Uncharacterized protein</fullName>
    </submittedName>
</protein>
<dbReference type="Pfam" id="PF12796">
    <property type="entry name" value="Ank_2"/>
    <property type="match status" value="1"/>
</dbReference>
<reference evidence="4" key="3">
    <citation type="submission" date="2023-05" db="EMBL/GenBank/DDBJ databases">
        <authorList>
            <person name="Smith C.H."/>
        </authorList>
    </citation>
    <scope>NUCLEOTIDE SEQUENCE</scope>
    <source>
        <strain evidence="4">CHS0354</strain>
        <tissue evidence="4">Mantle</tissue>
    </source>
</reference>
<evidence type="ECO:0000313" key="4">
    <source>
        <dbReference type="EMBL" id="KAK3591750.1"/>
    </source>
</evidence>
<evidence type="ECO:0000313" key="5">
    <source>
        <dbReference type="Proteomes" id="UP001195483"/>
    </source>
</evidence>
<comment type="caution">
    <text evidence="4">The sequence shown here is derived from an EMBL/GenBank/DDBJ whole genome shotgun (WGS) entry which is preliminary data.</text>
</comment>
<reference evidence="4" key="1">
    <citation type="journal article" date="2021" name="Genome Biol. Evol.">
        <title>A High-Quality Reference Genome for a Parasitic Bivalve with Doubly Uniparental Inheritance (Bivalvia: Unionida).</title>
        <authorList>
            <person name="Smith C.H."/>
        </authorList>
    </citation>
    <scope>NUCLEOTIDE SEQUENCE</scope>
    <source>
        <strain evidence="4">CHS0354</strain>
    </source>
</reference>
<dbReference type="PROSITE" id="PS50088">
    <property type="entry name" value="ANK_REPEAT"/>
    <property type="match status" value="1"/>
</dbReference>
<sequence length="194" mass="22249">MTKYLVETYPIILHEADKGNRTPAHHDSCGGNVAVLAYIIDRGTDPWCRTSEEETLLHRACIHGTLEMTKYFVETYPKMLHEVDNETYPIMLHEVDNDNRTPAHHAAAGGNVAVLSYLIDRGTYPWCRTSEEETLLHRACTYDKLEMTKYFVETYPTMLQEVDNVDISFKNFGNSVGHHCSSYMGDRESMFYAI</sequence>
<dbReference type="SMART" id="SM00248">
    <property type="entry name" value="ANK"/>
    <property type="match status" value="4"/>
</dbReference>
<name>A0AAE0VWL9_9BIVA</name>
<evidence type="ECO:0000256" key="3">
    <source>
        <dbReference type="PROSITE-ProRule" id="PRU00023"/>
    </source>
</evidence>
<reference evidence="4" key="2">
    <citation type="journal article" date="2021" name="Genome Biol. Evol.">
        <title>Developing a high-quality reference genome for a parasitic bivalve with doubly uniparental inheritance (Bivalvia: Unionida).</title>
        <authorList>
            <person name="Smith C.H."/>
        </authorList>
    </citation>
    <scope>NUCLEOTIDE SEQUENCE</scope>
    <source>
        <strain evidence="4">CHS0354</strain>
        <tissue evidence="4">Mantle</tissue>
    </source>
</reference>
<organism evidence="4 5">
    <name type="scientific">Potamilus streckersoni</name>
    <dbReference type="NCBI Taxonomy" id="2493646"/>
    <lineage>
        <taxon>Eukaryota</taxon>
        <taxon>Metazoa</taxon>
        <taxon>Spiralia</taxon>
        <taxon>Lophotrochozoa</taxon>
        <taxon>Mollusca</taxon>
        <taxon>Bivalvia</taxon>
        <taxon>Autobranchia</taxon>
        <taxon>Heteroconchia</taxon>
        <taxon>Palaeoheterodonta</taxon>
        <taxon>Unionida</taxon>
        <taxon>Unionoidea</taxon>
        <taxon>Unionidae</taxon>
        <taxon>Ambleminae</taxon>
        <taxon>Lampsilini</taxon>
        <taxon>Potamilus</taxon>
    </lineage>
</organism>
<dbReference type="PROSITE" id="PS50297">
    <property type="entry name" value="ANK_REP_REGION"/>
    <property type="match status" value="1"/>
</dbReference>
<dbReference type="InterPro" id="IPR002110">
    <property type="entry name" value="Ankyrin_rpt"/>
</dbReference>